<dbReference type="SMART" id="SM00680">
    <property type="entry name" value="CLIP"/>
    <property type="match status" value="1"/>
</dbReference>
<name>A0AAN7P0E8_9COLE</name>
<dbReference type="AlphaFoldDB" id="A0AAN7P0E8"/>
<evidence type="ECO:0000256" key="6">
    <source>
        <dbReference type="SAM" id="SignalP"/>
    </source>
</evidence>
<dbReference type="InterPro" id="IPR022700">
    <property type="entry name" value="CLIP"/>
</dbReference>
<keyword evidence="1" id="KW-0645">Protease</keyword>
<accession>A0AAN7P0E8</accession>
<evidence type="ECO:0000256" key="4">
    <source>
        <dbReference type="ARBA" id="ARBA00022825"/>
    </source>
</evidence>
<evidence type="ECO:0000313" key="9">
    <source>
        <dbReference type="Proteomes" id="UP001353858"/>
    </source>
</evidence>
<proteinExistence type="predicted"/>
<evidence type="ECO:0000313" key="8">
    <source>
        <dbReference type="EMBL" id="KAK4874314.1"/>
    </source>
</evidence>
<gene>
    <name evidence="8" type="ORF">RN001_013674</name>
</gene>
<evidence type="ECO:0000256" key="5">
    <source>
        <dbReference type="ARBA" id="ARBA00023157"/>
    </source>
</evidence>
<keyword evidence="9" id="KW-1185">Reference proteome</keyword>
<dbReference type="Proteomes" id="UP001353858">
    <property type="component" value="Unassembled WGS sequence"/>
</dbReference>
<sequence>MLWCIVILFCASVNCQCSFNEECINIKSCPSVLKVLEQNPLPPKDAERLKNLQCGYNHQESEPKVCCPKEESQIPGTVEN</sequence>
<reference evidence="9" key="1">
    <citation type="submission" date="2023-01" db="EMBL/GenBank/DDBJ databases">
        <title>Key to firefly adult light organ development and bioluminescence: homeobox transcription factors regulate luciferase expression and transportation to peroxisome.</title>
        <authorList>
            <person name="Fu X."/>
        </authorList>
    </citation>
    <scope>NUCLEOTIDE SEQUENCE [LARGE SCALE GENOMIC DNA]</scope>
</reference>
<keyword evidence="2 6" id="KW-0732">Signal</keyword>
<feature type="chain" id="PRO_5042876173" description="Clip domain-containing protein" evidence="6">
    <location>
        <begin position="16"/>
        <end position="80"/>
    </location>
</feature>
<organism evidence="8 9">
    <name type="scientific">Aquatica leii</name>
    <dbReference type="NCBI Taxonomy" id="1421715"/>
    <lineage>
        <taxon>Eukaryota</taxon>
        <taxon>Metazoa</taxon>
        <taxon>Ecdysozoa</taxon>
        <taxon>Arthropoda</taxon>
        <taxon>Hexapoda</taxon>
        <taxon>Insecta</taxon>
        <taxon>Pterygota</taxon>
        <taxon>Neoptera</taxon>
        <taxon>Endopterygota</taxon>
        <taxon>Coleoptera</taxon>
        <taxon>Polyphaga</taxon>
        <taxon>Elateriformia</taxon>
        <taxon>Elateroidea</taxon>
        <taxon>Lampyridae</taxon>
        <taxon>Luciolinae</taxon>
        <taxon>Aquatica</taxon>
    </lineage>
</organism>
<feature type="domain" description="Clip" evidence="7">
    <location>
        <begin position="14"/>
        <end position="67"/>
    </location>
</feature>
<dbReference type="PROSITE" id="PS51888">
    <property type="entry name" value="CLIP"/>
    <property type="match status" value="1"/>
</dbReference>
<dbReference type="Pfam" id="PF12032">
    <property type="entry name" value="CLIP"/>
    <property type="match status" value="1"/>
</dbReference>
<keyword evidence="4" id="KW-0720">Serine protease</keyword>
<evidence type="ECO:0000259" key="7">
    <source>
        <dbReference type="PROSITE" id="PS51888"/>
    </source>
</evidence>
<protein>
    <recommendedName>
        <fullName evidence="7">Clip domain-containing protein</fullName>
    </recommendedName>
</protein>
<dbReference type="EMBL" id="JARPUR010000006">
    <property type="protein sequence ID" value="KAK4874314.1"/>
    <property type="molecule type" value="Genomic_DNA"/>
</dbReference>
<dbReference type="GO" id="GO:0008236">
    <property type="term" value="F:serine-type peptidase activity"/>
    <property type="evidence" value="ECO:0007669"/>
    <property type="project" value="UniProtKB-KW"/>
</dbReference>
<keyword evidence="3" id="KW-0378">Hydrolase</keyword>
<dbReference type="Gene3D" id="3.30.1640.30">
    <property type="match status" value="1"/>
</dbReference>
<keyword evidence="5" id="KW-1015">Disulfide bond</keyword>
<dbReference type="InterPro" id="IPR038565">
    <property type="entry name" value="CLIP_sf"/>
</dbReference>
<evidence type="ECO:0000256" key="1">
    <source>
        <dbReference type="ARBA" id="ARBA00022670"/>
    </source>
</evidence>
<dbReference type="GO" id="GO:0006508">
    <property type="term" value="P:proteolysis"/>
    <property type="evidence" value="ECO:0007669"/>
    <property type="project" value="UniProtKB-KW"/>
</dbReference>
<comment type="caution">
    <text evidence="8">The sequence shown here is derived from an EMBL/GenBank/DDBJ whole genome shotgun (WGS) entry which is preliminary data.</text>
</comment>
<evidence type="ECO:0000256" key="3">
    <source>
        <dbReference type="ARBA" id="ARBA00022801"/>
    </source>
</evidence>
<feature type="signal peptide" evidence="6">
    <location>
        <begin position="1"/>
        <end position="15"/>
    </location>
</feature>
<evidence type="ECO:0000256" key="2">
    <source>
        <dbReference type="ARBA" id="ARBA00022729"/>
    </source>
</evidence>